<evidence type="ECO:0000256" key="1">
    <source>
        <dbReference type="SAM" id="MobiDB-lite"/>
    </source>
</evidence>
<sequence length="61" mass="6710">MPLWEAVVQDLYDARRERSDGGKQSTMTKRAYANHQVPAAGSKASGGPQARDFKASENPYL</sequence>
<protein>
    <submittedName>
        <fullName evidence="2 3">Bacterial lipid A biosynthesis acyltransferase superfamily</fullName>
    </submittedName>
</protein>
<reference evidence="2 4" key="1">
    <citation type="journal article" date="2014" name="BMC Genomics">
        <title>Genome sequence of Anopheles sinensis provides insight into genetics basis of mosquito competence for malaria parasites.</title>
        <authorList>
            <person name="Zhou D."/>
            <person name="Zhang D."/>
            <person name="Ding G."/>
            <person name="Shi L."/>
            <person name="Hou Q."/>
            <person name="Ye Y."/>
            <person name="Xu Y."/>
            <person name="Zhou H."/>
            <person name="Xiong C."/>
            <person name="Li S."/>
            <person name="Yu J."/>
            <person name="Hong S."/>
            <person name="Yu X."/>
            <person name="Zou P."/>
            <person name="Chen C."/>
            <person name="Chang X."/>
            <person name="Wang W."/>
            <person name="Lv Y."/>
            <person name="Sun Y."/>
            <person name="Ma L."/>
            <person name="Shen B."/>
            <person name="Zhu C."/>
        </authorList>
    </citation>
    <scope>NUCLEOTIDE SEQUENCE [LARGE SCALE GENOMIC DNA]</scope>
</reference>
<evidence type="ECO:0000313" key="2">
    <source>
        <dbReference type="EMBL" id="KFB47756.1"/>
    </source>
</evidence>
<gene>
    <name evidence="2" type="ORF">ZHAS_00015825</name>
</gene>
<dbReference type="EnsemblMetazoa" id="ASIC015825-RA">
    <property type="protein sequence ID" value="ASIC015825-PA"/>
    <property type="gene ID" value="ASIC015825"/>
</dbReference>
<dbReference type="GO" id="GO:0016746">
    <property type="term" value="F:acyltransferase activity"/>
    <property type="evidence" value="ECO:0007669"/>
    <property type="project" value="UniProtKB-KW"/>
</dbReference>
<feature type="region of interest" description="Disordered" evidence="1">
    <location>
        <begin position="15"/>
        <end position="61"/>
    </location>
</feature>
<keyword evidence="2" id="KW-0808">Transferase</keyword>
<dbReference type="EMBL" id="ATLV01022538">
    <property type="status" value="NOT_ANNOTATED_CDS"/>
    <property type="molecule type" value="Genomic_DNA"/>
</dbReference>
<dbReference type="Proteomes" id="UP000030765">
    <property type="component" value="Unassembled WGS sequence"/>
</dbReference>
<name>A0A084WC12_ANOSI</name>
<organism evidence="2">
    <name type="scientific">Anopheles sinensis</name>
    <name type="common">Mosquito</name>
    <dbReference type="NCBI Taxonomy" id="74873"/>
    <lineage>
        <taxon>Eukaryota</taxon>
        <taxon>Metazoa</taxon>
        <taxon>Ecdysozoa</taxon>
        <taxon>Arthropoda</taxon>
        <taxon>Hexapoda</taxon>
        <taxon>Insecta</taxon>
        <taxon>Pterygota</taxon>
        <taxon>Neoptera</taxon>
        <taxon>Endopterygota</taxon>
        <taxon>Diptera</taxon>
        <taxon>Nematocera</taxon>
        <taxon>Culicoidea</taxon>
        <taxon>Culicidae</taxon>
        <taxon>Anophelinae</taxon>
        <taxon>Anopheles</taxon>
    </lineage>
</organism>
<reference evidence="3" key="2">
    <citation type="submission" date="2020-05" db="UniProtKB">
        <authorList>
            <consortium name="EnsemblMetazoa"/>
        </authorList>
    </citation>
    <scope>IDENTIFICATION</scope>
</reference>
<keyword evidence="4" id="KW-1185">Reference proteome</keyword>
<proteinExistence type="predicted"/>
<evidence type="ECO:0000313" key="4">
    <source>
        <dbReference type="Proteomes" id="UP000030765"/>
    </source>
</evidence>
<dbReference type="AlphaFoldDB" id="A0A084WC12"/>
<accession>A0A084WC12</accession>
<dbReference type="EMBL" id="KE525333">
    <property type="protein sequence ID" value="KFB47756.1"/>
    <property type="molecule type" value="Genomic_DNA"/>
</dbReference>
<keyword evidence="2" id="KW-0012">Acyltransferase</keyword>
<dbReference type="VEuPathDB" id="VectorBase:ASIC015825"/>
<evidence type="ECO:0000313" key="3">
    <source>
        <dbReference type="EnsemblMetazoa" id="ASIC015825-PA"/>
    </source>
</evidence>